<dbReference type="CDD" id="cd02440">
    <property type="entry name" value="AdoMet_MTases"/>
    <property type="match status" value="1"/>
</dbReference>
<keyword evidence="2" id="KW-0808">Transferase</keyword>
<dbReference type="InterPro" id="IPR029063">
    <property type="entry name" value="SAM-dependent_MTases_sf"/>
</dbReference>
<name>A0A6C2YRF0_9BACT</name>
<dbReference type="EMBL" id="LR593887">
    <property type="protein sequence ID" value="VTS04498.1"/>
    <property type="molecule type" value="Genomic_DNA"/>
</dbReference>
<protein>
    <recommendedName>
        <fullName evidence="1">Methyltransferase domain-containing protein</fullName>
    </recommendedName>
</protein>
<dbReference type="InParanoid" id="A0A6C2YRF0"/>
<dbReference type="GO" id="GO:0008168">
    <property type="term" value="F:methyltransferase activity"/>
    <property type="evidence" value="ECO:0007669"/>
    <property type="project" value="UniProtKB-KW"/>
</dbReference>
<dbReference type="AlphaFoldDB" id="A0A6C2YRF0"/>
<dbReference type="Gene3D" id="3.40.50.150">
    <property type="entry name" value="Vaccinia Virus protein VP39"/>
    <property type="match status" value="1"/>
</dbReference>
<dbReference type="KEGG" id="tim:GMBLW1_03950"/>
<accession>A0A6C2YRF0</accession>
<dbReference type="GO" id="GO:0032259">
    <property type="term" value="P:methylation"/>
    <property type="evidence" value="ECO:0007669"/>
    <property type="project" value="UniProtKB-KW"/>
</dbReference>
<organism evidence="2">
    <name type="scientific">Tuwongella immobilis</name>
    <dbReference type="NCBI Taxonomy" id="692036"/>
    <lineage>
        <taxon>Bacteria</taxon>
        <taxon>Pseudomonadati</taxon>
        <taxon>Planctomycetota</taxon>
        <taxon>Planctomycetia</taxon>
        <taxon>Gemmatales</taxon>
        <taxon>Gemmataceae</taxon>
        <taxon>Tuwongella</taxon>
    </lineage>
</organism>
<gene>
    <name evidence="2" type="ORF">GMBLW1_03950</name>
</gene>
<dbReference type="Pfam" id="PF13649">
    <property type="entry name" value="Methyltransf_25"/>
    <property type="match status" value="1"/>
</dbReference>
<evidence type="ECO:0000313" key="3">
    <source>
        <dbReference type="Proteomes" id="UP000464378"/>
    </source>
</evidence>
<dbReference type="SUPFAM" id="SSF53335">
    <property type="entry name" value="S-adenosyl-L-methionine-dependent methyltransferases"/>
    <property type="match status" value="1"/>
</dbReference>
<dbReference type="Proteomes" id="UP000464378">
    <property type="component" value="Chromosome"/>
</dbReference>
<feature type="domain" description="Methyltransferase" evidence="1">
    <location>
        <begin position="43"/>
        <end position="140"/>
    </location>
</feature>
<dbReference type="InterPro" id="IPR041698">
    <property type="entry name" value="Methyltransf_25"/>
</dbReference>
<sequence length="233" mass="26289">MRRPQFDRLAPMYATLERITYGSLLQRCRIEWLPTVSHARSALLVGDGDGRFLAELLRSNPEICVDSIDVSQGMLSLARKRIDAIRGAPDRVRFHQQDLREWNPDRADYDLIVTHFLLDCFPESELAWVMAKLDACTRPDAVWLSSDFAIPPGGWHRPLAQLTMGAMYLAFRAVTNLPASRWVDPTPTFVALGWGPPRVQSWLGGFLRAERWTRCDGTASLPNAAADSPVDHF</sequence>
<reference evidence="2" key="1">
    <citation type="submission" date="2019-04" db="EMBL/GenBank/DDBJ databases">
        <authorList>
            <consortium name="Science for Life Laboratories"/>
        </authorList>
    </citation>
    <scope>NUCLEOTIDE SEQUENCE</scope>
    <source>
        <strain evidence="2">MBLW1</strain>
    </source>
</reference>
<evidence type="ECO:0000313" key="2">
    <source>
        <dbReference type="EMBL" id="VIP03565.1"/>
    </source>
</evidence>
<proteinExistence type="predicted"/>
<evidence type="ECO:0000259" key="1">
    <source>
        <dbReference type="Pfam" id="PF13649"/>
    </source>
</evidence>
<keyword evidence="3" id="KW-1185">Reference proteome</keyword>
<dbReference type="EMBL" id="LR586016">
    <property type="protein sequence ID" value="VIP03565.1"/>
    <property type="molecule type" value="Genomic_DNA"/>
</dbReference>
<keyword evidence="2" id="KW-0489">Methyltransferase</keyword>